<name>A0A5C3M7B6_9AGAR</name>
<dbReference type="FunFam" id="3.30.1370.10:FF:000037">
    <property type="entry name" value="KH domain protein"/>
    <property type="match status" value="1"/>
</dbReference>
<dbReference type="Gene3D" id="3.30.1370.10">
    <property type="entry name" value="K Homology domain, type 1"/>
    <property type="match status" value="2"/>
</dbReference>
<dbReference type="PROSITE" id="PS50084">
    <property type="entry name" value="KH_TYPE_1"/>
    <property type="match status" value="1"/>
</dbReference>
<sequence length="449" mass="48188">MRMVMLPMTRTRSSFHLFALKDLAKHLSPCRHTTLPVTGETFSLLLLTSTPFTMSTKSKWDQPASKSGDDASSTSPSKDSKSAADAAAAAAAIAAKIAAQFSAGALGGLKDEGEFVRDIDINDVRNRYMLTKGSTQTQIHEETGASIGTKGVWYPDRSKATEKDPPLYLHITASTQEQLQRAIDKVNDLMSMDLGSLVEDKKDPRKRKWPEEKLPVGLESIRNFNVRAKVVGPTGSFVKYIQQETGTRVQIKGIGSGFIDQETGRESEEPLYIHITGPEEGQVARAKVLTEDLLLVVRSEHAKMQALLHQQQMELHQAQAQYAAYSATMAGYAPPPPGSAPPPPPPGEQPPPPPDGSAAPQTTGAYDPSQTSQAVSGAPPAGGDAASQEAYATYWAAYGYDVNSAQFKEWAAQQAQQYSQYYTSQGYTPAAPGVAAATGELAPRPPPAA</sequence>
<dbReference type="InterPro" id="IPR056149">
    <property type="entry name" value="PRP5/DDX46/KHDC4_KH"/>
</dbReference>
<feature type="compositionally biased region" description="Pro residues" evidence="3">
    <location>
        <begin position="333"/>
        <end position="355"/>
    </location>
</feature>
<dbReference type="AlphaFoldDB" id="A0A5C3M7B6"/>
<dbReference type="GO" id="GO:0005634">
    <property type="term" value="C:nucleus"/>
    <property type="evidence" value="ECO:0007669"/>
    <property type="project" value="InterPro"/>
</dbReference>
<feature type="domain" description="ATP-dependent RNA helicase PRP5/DDX46/KHDC4 KH" evidence="5">
    <location>
        <begin position="116"/>
        <end position="191"/>
    </location>
</feature>
<evidence type="ECO:0000256" key="3">
    <source>
        <dbReference type="SAM" id="MobiDB-lite"/>
    </source>
</evidence>
<evidence type="ECO:0000259" key="4">
    <source>
        <dbReference type="Pfam" id="PF22675"/>
    </source>
</evidence>
<reference evidence="6 7" key="1">
    <citation type="journal article" date="2019" name="Nat. Ecol. Evol.">
        <title>Megaphylogeny resolves global patterns of mushroom evolution.</title>
        <authorList>
            <person name="Varga T."/>
            <person name="Krizsan K."/>
            <person name="Foldi C."/>
            <person name="Dima B."/>
            <person name="Sanchez-Garcia M."/>
            <person name="Sanchez-Ramirez S."/>
            <person name="Szollosi G.J."/>
            <person name="Szarkandi J.G."/>
            <person name="Papp V."/>
            <person name="Albert L."/>
            <person name="Andreopoulos W."/>
            <person name="Angelini C."/>
            <person name="Antonin V."/>
            <person name="Barry K.W."/>
            <person name="Bougher N.L."/>
            <person name="Buchanan P."/>
            <person name="Buyck B."/>
            <person name="Bense V."/>
            <person name="Catcheside P."/>
            <person name="Chovatia M."/>
            <person name="Cooper J."/>
            <person name="Damon W."/>
            <person name="Desjardin D."/>
            <person name="Finy P."/>
            <person name="Geml J."/>
            <person name="Haridas S."/>
            <person name="Hughes K."/>
            <person name="Justo A."/>
            <person name="Karasinski D."/>
            <person name="Kautmanova I."/>
            <person name="Kiss B."/>
            <person name="Kocsube S."/>
            <person name="Kotiranta H."/>
            <person name="LaButti K.M."/>
            <person name="Lechner B.E."/>
            <person name="Liimatainen K."/>
            <person name="Lipzen A."/>
            <person name="Lukacs Z."/>
            <person name="Mihaltcheva S."/>
            <person name="Morgado L.N."/>
            <person name="Niskanen T."/>
            <person name="Noordeloos M.E."/>
            <person name="Ohm R.A."/>
            <person name="Ortiz-Santana B."/>
            <person name="Ovrebo C."/>
            <person name="Racz N."/>
            <person name="Riley R."/>
            <person name="Savchenko A."/>
            <person name="Shiryaev A."/>
            <person name="Soop K."/>
            <person name="Spirin V."/>
            <person name="Szebenyi C."/>
            <person name="Tomsovsky M."/>
            <person name="Tulloss R.E."/>
            <person name="Uehling J."/>
            <person name="Grigoriev I.V."/>
            <person name="Vagvolgyi C."/>
            <person name="Papp T."/>
            <person name="Martin F.M."/>
            <person name="Miettinen O."/>
            <person name="Hibbett D.S."/>
            <person name="Nagy L.G."/>
        </authorList>
    </citation>
    <scope>NUCLEOTIDE SEQUENCE [LARGE SCALE GENOMIC DNA]</scope>
    <source>
        <strain evidence="6 7">CBS 166.37</strain>
    </source>
</reference>
<dbReference type="EMBL" id="ML213598">
    <property type="protein sequence ID" value="TFK39738.1"/>
    <property type="molecule type" value="Genomic_DNA"/>
</dbReference>
<feature type="region of interest" description="Disordered" evidence="3">
    <location>
        <begin position="55"/>
        <end position="80"/>
    </location>
</feature>
<keyword evidence="1" id="KW-0694">RNA-binding</keyword>
<feature type="compositionally biased region" description="Low complexity" evidence="3">
    <location>
        <begin position="374"/>
        <end position="386"/>
    </location>
</feature>
<feature type="compositionally biased region" description="Low complexity" evidence="3">
    <location>
        <begin position="70"/>
        <end position="80"/>
    </location>
</feature>
<evidence type="ECO:0000313" key="6">
    <source>
        <dbReference type="EMBL" id="TFK39738.1"/>
    </source>
</evidence>
<keyword evidence="2" id="KW-0175">Coiled coil</keyword>
<dbReference type="InterPro" id="IPR047889">
    <property type="entry name" value="KHDC4_KH-I_second"/>
</dbReference>
<feature type="region of interest" description="Disordered" evidence="3">
    <location>
        <begin position="329"/>
        <end position="386"/>
    </location>
</feature>
<dbReference type="CDD" id="cd22386">
    <property type="entry name" value="KH-I_KHDC4_rpt2"/>
    <property type="match status" value="1"/>
</dbReference>
<dbReference type="Pfam" id="PF23469">
    <property type="entry name" value="KH_12"/>
    <property type="match status" value="1"/>
</dbReference>
<evidence type="ECO:0000313" key="7">
    <source>
        <dbReference type="Proteomes" id="UP000308652"/>
    </source>
</evidence>
<dbReference type="GO" id="GO:0003723">
    <property type="term" value="F:RNA binding"/>
    <property type="evidence" value="ECO:0007669"/>
    <property type="project" value="UniProtKB-UniRule"/>
</dbReference>
<dbReference type="InterPro" id="IPR055256">
    <property type="entry name" value="KH_1_KHDC4/BBP-like"/>
</dbReference>
<evidence type="ECO:0000256" key="2">
    <source>
        <dbReference type="SAM" id="Coils"/>
    </source>
</evidence>
<dbReference type="InterPro" id="IPR031121">
    <property type="entry name" value="RIK/BLOM7"/>
</dbReference>
<dbReference type="InterPro" id="IPR036612">
    <property type="entry name" value="KH_dom_type_1_sf"/>
</dbReference>
<dbReference type="OrthoDB" id="397265at2759"/>
<dbReference type="SUPFAM" id="SSF54791">
    <property type="entry name" value="Eukaryotic type KH-domain (KH-domain type I)"/>
    <property type="match status" value="2"/>
</dbReference>
<evidence type="ECO:0000259" key="5">
    <source>
        <dbReference type="Pfam" id="PF23469"/>
    </source>
</evidence>
<protein>
    <submittedName>
        <fullName evidence="6">Uncharacterized protein</fullName>
    </submittedName>
</protein>
<feature type="coiled-coil region" evidence="2">
    <location>
        <begin position="301"/>
        <end position="328"/>
    </location>
</feature>
<dbReference type="Pfam" id="PF22675">
    <property type="entry name" value="KH-I_KHDC4-BBP"/>
    <property type="match status" value="1"/>
</dbReference>
<proteinExistence type="predicted"/>
<keyword evidence="7" id="KW-1185">Reference proteome</keyword>
<feature type="compositionally biased region" description="Polar residues" evidence="3">
    <location>
        <begin position="361"/>
        <end position="373"/>
    </location>
</feature>
<evidence type="ECO:0000256" key="1">
    <source>
        <dbReference type="PROSITE-ProRule" id="PRU00117"/>
    </source>
</evidence>
<dbReference type="InterPro" id="IPR047890">
    <property type="entry name" value="KHDC4_KH-I_first"/>
</dbReference>
<gene>
    <name evidence="6" type="ORF">BDQ12DRAFT_681128</name>
</gene>
<organism evidence="6 7">
    <name type="scientific">Crucibulum laeve</name>
    <dbReference type="NCBI Taxonomy" id="68775"/>
    <lineage>
        <taxon>Eukaryota</taxon>
        <taxon>Fungi</taxon>
        <taxon>Dikarya</taxon>
        <taxon>Basidiomycota</taxon>
        <taxon>Agaricomycotina</taxon>
        <taxon>Agaricomycetes</taxon>
        <taxon>Agaricomycetidae</taxon>
        <taxon>Agaricales</taxon>
        <taxon>Agaricineae</taxon>
        <taxon>Nidulariaceae</taxon>
        <taxon>Crucibulum</taxon>
    </lineage>
</organism>
<dbReference type="CDD" id="cd22385">
    <property type="entry name" value="KH-I_KHDC4_rpt1"/>
    <property type="match status" value="1"/>
</dbReference>
<accession>A0A5C3M7B6</accession>
<dbReference type="PANTHER" id="PTHR15744">
    <property type="entry name" value="BLOM7"/>
    <property type="match status" value="1"/>
</dbReference>
<dbReference type="PANTHER" id="PTHR15744:SF0">
    <property type="entry name" value="KH HOMOLOGY DOMAIN-CONTAINING PROTEIN 4"/>
    <property type="match status" value="1"/>
</dbReference>
<feature type="domain" description="KHDC4/BBP-like KH-domain type I" evidence="4">
    <location>
        <begin position="222"/>
        <end position="294"/>
    </location>
</feature>
<dbReference type="Proteomes" id="UP000308652">
    <property type="component" value="Unassembled WGS sequence"/>
</dbReference>